<feature type="transmembrane region" description="Helical" evidence="20">
    <location>
        <begin position="516"/>
        <end position="538"/>
    </location>
</feature>
<dbReference type="InterPro" id="IPR036259">
    <property type="entry name" value="MFS_trans_sf"/>
</dbReference>
<comment type="catalytic activity">
    <reaction evidence="3">
        <text>L-histidyl-glycine(out) = L-histidyl-glycine(in)</text>
        <dbReference type="Rhea" id="RHEA:79395"/>
        <dbReference type="ChEBI" id="CHEBI:229957"/>
    </reaction>
</comment>
<comment type="catalytic activity">
    <reaction evidence="12">
        <text>L-histidyl-L-alpha-amino acid(out) = L-histidyl-L-alpha-amino acid(in)</text>
        <dbReference type="Rhea" id="RHEA:79379"/>
        <dbReference type="ChEBI" id="CHEBI:229964"/>
    </reaction>
</comment>
<evidence type="ECO:0000256" key="14">
    <source>
        <dbReference type="ARBA" id="ARBA00044924"/>
    </source>
</evidence>
<dbReference type="VEuPathDB" id="FungiDB:A1Q1_07069"/>
<dbReference type="EMBL" id="ALBS01000048">
    <property type="protein sequence ID" value="EJT51657.1"/>
    <property type="molecule type" value="Genomic_DNA"/>
</dbReference>
<feature type="transmembrane region" description="Helical" evidence="20">
    <location>
        <begin position="387"/>
        <end position="406"/>
    </location>
</feature>
<comment type="catalytic activity">
    <reaction evidence="11">
        <text>L-arginyl-glycine(out) = L-arginyl-glycine(in)</text>
        <dbReference type="Rhea" id="RHEA:79391"/>
        <dbReference type="ChEBI" id="CHEBI:229955"/>
    </reaction>
</comment>
<evidence type="ECO:0000256" key="11">
    <source>
        <dbReference type="ARBA" id="ARBA00044903"/>
    </source>
</evidence>
<dbReference type="KEGG" id="tasa:A1Q1_07069"/>
<dbReference type="Gene3D" id="1.20.1250.20">
    <property type="entry name" value="MFS general substrate transporter like domains"/>
    <property type="match status" value="1"/>
</dbReference>
<keyword evidence="20" id="KW-0812">Transmembrane</keyword>
<dbReference type="GeneID" id="25990581"/>
<dbReference type="CDD" id="cd06174">
    <property type="entry name" value="MFS"/>
    <property type="match status" value="1"/>
</dbReference>
<dbReference type="AlphaFoldDB" id="J6F8K9"/>
<dbReference type="HOGENOM" id="CLU_030987_0_0_1"/>
<evidence type="ECO:0000256" key="7">
    <source>
        <dbReference type="ARBA" id="ARBA00044893"/>
    </source>
</evidence>
<evidence type="ECO:0000256" key="1">
    <source>
        <dbReference type="ARBA" id="ARBA00004141"/>
    </source>
</evidence>
<dbReference type="InterPro" id="IPR052187">
    <property type="entry name" value="MFSD1"/>
</dbReference>
<accession>J6F8K9</accession>
<evidence type="ECO:0000313" key="22">
    <source>
        <dbReference type="Proteomes" id="UP000002748"/>
    </source>
</evidence>
<dbReference type="GO" id="GO:0016020">
    <property type="term" value="C:membrane"/>
    <property type="evidence" value="ECO:0007669"/>
    <property type="project" value="UniProtKB-SubCell"/>
</dbReference>
<feature type="transmembrane region" description="Helical" evidence="20">
    <location>
        <begin position="361"/>
        <end position="380"/>
    </location>
</feature>
<comment type="catalytic activity">
    <reaction evidence="5">
        <text>L-alpha-aminoacyl-L-histidine(out) = L-alpha-aminoacyl-L-histidine(in)</text>
        <dbReference type="Rhea" id="RHEA:79375"/>
        <dbReference type="ChEBI" id="CHEBI:229967"/>
    </reaction>
</comment>
<evidence type="ECO:0000256" key="12">
    <source>
        <dbReference type="ARBA" id="ARBA00044912"/>
    </source>
</evidence>
<dbReference type="OrthoDB" id="424834at2759"/>
<keyword evidence="20" id="KW-0472">Membrane</keyword>
<comment type="caution">
    <text evidence="21">The sequence shown here is derived from an EMBL/GenBank/DDBJ whole genome shotgun (WGS) entry which is preliminary data.</text>
</comment>
<comment type="function">
    <text evidence="17">Lysosomal dipeptide uniporter that selectively exports lysine, arginine or histidine-containing dipeptides with a net positive charge from the lysosome lumen into the cytosol. Could play a role in a specific type of protein O-glycosylation indirectly regulating macrophages migration and tissue invasion. Also essential for liver homeostasis.</text>
</comment>
<evidence type="ECO:0000256" key="17">
    <source>
        <dbReference type="ARBA" id="ARBA00045709"/>
    </source>
</evidence>
<evidence type="ECO:0000256" key="4">
    <source>
        <dbReference type="ARBA" id="ARBA00044881"/>
    </source>
</evidence>
<dbReference type="InterPro" id="IPR011701">
    <property type="entry name" value="MFS"/>
</dbReference>
<evidence type="ECO:0000256" key="13">
    <source>
        <dbReference type="ARBA" id="ARBA00044919"/>
    </source>
</evidence>
<evidence type="ECO:0000256" key="6">
    <source>
        <dbReference type="ARBA" id="ARBA00044891"/>
    </source>
</evidence>
<evidence type="ECO:0000256" key="16">
    <source>
        <dbReference type="ARBA" id="ARBA00045018"/>
    </source>
</evidence>
<comment type="catalytic activity">
    <reaction evidence="14">
        <text>L-lysyl-glycine(out) = L-lysyl-glycine(in)</text>
        <dbReference type="Rhea" id="RHEA:79407"/>
        <dbReference type="ChEBI" id="CHEBI:191202"/>
    </reaction>
</comment>
<comment type="catalytic activity">
    <reaction evidence="6">
        <text>L-lysyl-L-alpha-amino acid(out) = L-lysyl-L-alpha-amino acid(in)</text>
        <dbReference type="Rhea" id="RHEA:79387"/>
        <dbReference type="ChEBI" id="CHEBI:229965"/>
    </reaction>
</comment>
<comment type="catalytic activity">
    <reaction evidence="2">
        <text>L-lysyl-L-alanine(out) = L-lysyl-L-alanine(in)</text>
        <dbReference type="Rhea" id="RHEA:79399"/>
        <dbReference type="ChEBI" id="CHEBI:229954"/>
    </reaction>
</comment>
<evidence type="ECO:0000313" key="21">
    <source>
        <dbReference type="EMBL" id="EJT51657.1"/>
    </source>
</evidence>
<dbReference type="Proteomes" id="UP000002748">
    <property type="component" value="Unassembled WGS sequence"/>
</dbReference>
<evidence type="ECO:0000256" key="3">
    <source>
        <dbReference type="ARBA" id="ARBA00044878"/>
    </source>
</evidence>
<dbReference type="PANTHER" id="PTHR23512:SF12">
    <property type="entry name" value="TRANSPORTER, PUTATIVE (AFU_ORTHOLOGUE AFUA_4G00260)-RELATED"/>
    <property type="match status" value="1"/>
</dbReference>
<feature type="transmembrane region" description="Helical" evidence="20">
    <location>
        <begin position="204"/>
        <end position="227"/>
    </location>
</feature>
<evidence type="ECO:0000256" key="20">
    <source>
        <dbReference type="SAM" id="Phobius"/>
    </source>
</evidence>
<evidence type="ECO:0000256" key="19">
    <source>
        <dbReference type="SAM" id="MobiDB-lite"/>
    </source>
</evidence>
<name>J6F8K9_TRIAS</name>
<evidence type="ECO:0000256" key="18">
    <source>
        <dbReference type="ARBA" id="ARBA00046376"/>
    </source>
</evidence>
<evidence type="ECO:0000256" key="8">
    <source>
        <dbReference type="ARBA" id="ARBA00044898"/>
    </source>
</evidence>
<evidence type="ECO:0000256" key="9">
    <source>
        <dbReference type="ARBA" id="ARBA00044899"/>
    </source>
</evidence>
<keyword evidence="20" id="KW-1133">Transmembrane helix</keyword>
<evidence type="ECO:0000256" key="10">
    <source>
        <dbReference type="ARBA" id="ARBA00044900"/>
    </source>
</evidence>
<reference evidence="21 22" key="1">
    <citation type="journal article" date="2012" name="Eukaryot. Cell">
        <title>Draft genome sequence of CBS 2479, the standard type strain of Trichosporon asahii.</title>
        <authorList>
            <person name="Yang R.Y."/>
            <person name="Li H.T."/>
            <person name="Zhu H."/>
            <person name="Zhou G.P."/>
            <person name="Wang M."/>
            <person name="Wang L."/>
        </authorList>
    </citation>
    <scope>NUCLEOTIDE SEQUENCE [LARGE SCALE GENOMIC DNA]</scope>
    <source>
        <strain evidence="22">ATCC 90039 / CBS 2479 / JCM 2466 / KCTC 7840 / NCYC 2677 / UAMH 7654</strain>
    </source>
</reference>
<evidence type="ECO:0000256" key="15">
    <source>
        <dbReference type="ARBA" id="ARBA00044985"/>
    </source>
</evidence>
<comment type="subcellular location">
    <subcellularLocation>
        <location evidence="1">Membrane</location>
        <topology evidence="1">Multi-pass membrane protein</topology>
    </subcellularLocation>
</comment>
<comment type="catalytic activity">
    <reaction evidence="13">
        <text>L-alanyl-L-lysine(out) = L-alanyl-L-lysine(in)</text>
        <dbReference type="Rhea" id="RHEA:79415"/>
        <dbReference type="ChEBI" id="CHEBI:192470"/>
    </reaction>
</comment>
<dbReference type="SUPFAM" id="SSF103473">
    <property type="entry name" value="MFS general substrate transporter"/>
    <property type="match status" value="1"/>
</dbReference>
<comment type="catalytic activity">
    <reaction evidence="8">
        <text>L-aspartyl-L-lysine(out) = L-aspartyl-L-lysine(in)</text>
        <dbReference type="Rhea" id="RHEA:79411"/>
        <dbReference type="ChEBI" id="CHEBI:229953"/>
    </reaction>
</comment>
<gene>
    <name evidence="21" type="ORF">A1Q1_07069</name>
</gene>
<feature type="transmembrane region" description="Helical" evidence="20">
    <location>
        <begin position="239"/>
        <end position="261"/>
    </location>
</feature>
<dbReference type="PANTHER" id="PTHR23512">
    <property type="entry name" value="MAJOR FACILITATOR SUPERFAMILY DOMAIN-CONTAINING PROTEIN 1"/>
    <property type="match status" value="1"/>
</dbReference>
<dbReference type="Pfam" id="PF07690">
    <property type="entry name" value="MFS_1"/>
    <property type="match status" value="1"/>
</dbReference>
<comment type="catalytic activity">
    <reaction evidence="4">
        <text>L-alpha-aminoacyl-L-arginine(out) = L-alpha-aminoacyl-L-arginine(in)</text>
        <dbReference type="Rhea" id="RHEA:79367"/>
        <dbReference type="ChEBI" id="CHEBI:229968"/>
    </reaction>
</comment>
<feature type="compositionally biased region" description="Basic and acidic residues" evidence="19">
    <location>
        <begin position="1"/>
        <end position="19"/>
    </location>
</feature>
<comment type="catalytic activity">
    <reaction evidence="9">
        <text>L-arginyl-L-alpha-amino acid(out) = L-arginyl-L-alpha-amino acid(in)</text>
        <dbReference type="Rhea" id="RHEA:79371"/>
        <dbReference type="ChEBI" id="CHEBI:84315"/>
    </reaction>
</comment>
<feature type="region of interest" description="Disordered" evidence="19">
    <location>
        <begin position="1"/>
        <end position="59"/>
    </location>
</feature>
<proteinExistence type="predicted"/>
<comment type="catalytic activity">
    <reaction evidence="10">
        <text>L-lysyl-L-lysine(out) = L-lysyl-L-lysine(in)</text>
        <dbReference type="Rhea" id="RHEA:79403"/>
        <dbReference type="ChEBI" id="CHEBI:229956"/>
    </reaction>
</comment>
<protein>
    <recommendedName>
        <fullName evidence="15">Lysosomal dipeptide transporter MFSD1</fullName>
    </recommendedName>
    <alternativeName>
        <fullName evidence="16">Major facilitator superfamily domain-containing protein 1</fullName>
    </alternativeName>
</protein>
<evidence type="ECO:0000256" key="5">
    <source>
        <dbReference type="ARBA" id="ARBA00044884"/>
    </source>
</evidence>
<organism evidence="21 22">
    <name type="scientific">Trichosporon asahii var. asahii (strain ATCC 90039 / CBS 2479 / JCM 2466 / KCTC 7840 / NBRC 103889/ NCYC 2677 / UAMH 7654)</name>
    <name type="common">Yeast</name>
    <dbReference type="NCBI Taxonomy" id="1186058"/>
    <lineage>
        <taxon>Eukaryota</taxon>
        <taxon>Fungi</taxon>
        <taxon>Dikarya</taxon>
        <taxon>Basidiomycota</taxon>
        <taxon>Agaricomycotina</taxon>
        <taxon>Tremellomycetes</taxon>
        <taxon>Trichosporonales</taxon>
        <taxon>Trichosporonaceae</taxon>
        <taxon>Trichosporon</taxon>
    </lineage>
</organism>
<dbReference type="GO" id="GO:0022857">
    <property type="term" value="F:transmembrane transporter activity"/>
    <property type="evidence" value="ECO:0007669"/>
    <property type="project" value="InterPro"/>
</dbReference>
<comment type="subunit">
    <text evidence="18">Homodimer. Interacts with lysosomal protein GLMP (via lumenal domain); the interaction starts while both proteins are still in the endoplasmic reticulum and is required for stabilization of MFSD1 in lysosomes but has no direct effect on its targeting to lysosomes or transporter activity.</text>
</comment>
<feature type="transmembrane region" description="Helical" evidence="20">
    <location>
        <begin position="75"/>
        <end position="93"/>
    </location>
</feature>
<evidence type="ECO:0000256" key="2">
    <source>
        <dbReference type="ARBA" id="ARBA00044876"/>
    </source>
</evidence>
<dbReference type="RefSeq" id="XP_014182793.1">
    <property type="nucleotide sequence ID" value="XM_014327318.1"/>
</dbReference>
<feature type="transmembrane region" description="Helical" evidence="20">
    <location>
        <begin position="335"/>
        <end position="355"/>
    </location>
</feature>
<comment type="catalytic activity">
    <reaction evidence="7">
        <text>L-alpha-aminoacyl-L-lysine(out) = L-alpha-aminoacyl-L-lysine(in)</text>
        <dbReference type="Rhea" id="RHEA:79383"/>
        <dbReference type="ChEBI" id="CHEBI:229966"/>
    </reaction>
</comment>
<sequence>MSGDTEKVELEKGKVEKMPALHPETANLTYRKPSSYAALDPTEQPEDDDDDKLASPQTRAKDLTPFAPLDIPMKYRLVALVTILFYTTGAAFAESTLGPLKSTFVKELHINMSNRALQSHVHTLTPDAQFASISTASNLVNTVLPLIGGTIMDYYGTHYAIAAGAASTNNYTLLIGGRIVMGLGSIVLEGAQSKLYAHWFNGRWLATVIALDLAWGSATVVIARVSAVPMSHLGGWYGWALWIPVFVIAACTLLVIAYTIFEQKYLPKEFRPVTGYELEQKRKAAGEHTHKDGMPSFYLIMAGAHIFQNSARTVYSSNLTDIQERTRGTTALTGGYYSALLNVVVIVVVPLLGVFFDKVGWRMPFVSLGAATYVVAFALIGLTKVNAVAPILLASFALSLNVLPWISSFPILVPDPTLIGTAYGLWSGFIACNNVILEVSCGAIQDATPGQTYDRVIYVLIAIKSWQILEGPLFDFLDGKLLGHTLRMNEKQRLKYDAEREEAGVDAPGYRIKKPVTWVVGLQYVTMVIISWVLFFIYSM</sequence>